<accession>A0A0R3RN26</accession>
<protein>
    <submittedName>
        <fullName evidence="2">Uncharacterized protein</fullName>
    </submittedName>
</protein>
<proteinExistence type="predicted"/>
<evidence type="ECO:0000313" key="2">
    <source>
        <dbReference type="WBParaSite" id="EEL_0000288601-mRNA-1"/>
    </source>
</evidence>
<evidence type="ECO:0000313" key="1">
    <source>
        <dbReference type="Proteomes" id="UP000050640"/>
    </source>
</evidence>
<organism evidence="1 2">
    <name type="scientific">Elaeophora elaphi</name>
    <dbReference type="NCBI Taxonomy" id="1147741"/>
    <lineage>
        <taxon>Eukaryota</taxon>
        <taxon>Metazoa</taxon>
        <taxon>Ecdysozoa</taxon>
        <taxon>Nematoda</taxon>
        <taxon>Chromadorea</taxon>
        <taxon>Rhabditida</taxon>
        <taxon>Spirurina</taxon>
        <taxon>Spiruromorpha</taxon>
        <taxon>Filarioidea</taxon>
        <taxon>Onchocercidae</taxon>
        <taxon>Elaeophora</taxon>
    </lineage>
</organism>
<keyword evidence="1" id="KW-1185">Reference proteome</keyword>
<dbReference type="AlphaFoldDB" id="A0A0R3RN26"/>
<dbReference type="Proteomes" id="UP000050640">
    <property type="component" value="Unplaced"/>
</dbReference>
<reference evidence="2" key="1">
    <citation type="submission" date="2017-02" db="UniProtKB">
        <authorList>
            <consortium name="WormBaseParasite"/>
        </authorList>
    </citation>
    <scope>IDENTIFICATION</scope>
</reference>
<sequence>MQQKYKIYLKQVVHILTLVKRVLDQFICSVIMMKWNHLIVTVIRVIKVFVQVISMKLVLENVMDSFQIYLIMLPAQLPIIPCVTKEIFTVMIVNGTRNSVKENSYKAVI</sequence>
<name>A0A0R3RN26_9BILA</name>
<dbReference type="WBParaSite" id="EEL_0000288601-mRNA-1">
    <property type="protein sequence ID" value="EEL_0000288601-mRNA-1"/>
    <property type="gene ID" value="EEL_0000288601"/>
</dbReference>